<name>A0A226E936_FOLCA</name>
<evidence type="ECO:0000313" key="3">
    <source>
        <dbReference type="Proteomes" id="UP000198287"/>
    </source>
</evidence>
<keyword evidence="1" id="KW-0812">Transmembrane</keyword>
<keyword evidence="1" id="KW-1133">Transmembrane helix</keyword>
<feature type="transmembrane region" description="Helical" evidence="1">
    <location>
        <begin position="64"/>
        <end position="86"/>
    </location>
</feature>
<feature type="transmembrane region" description="Helical" evidence="1">
    <location>
        <begin position="30"/>
        <end position="49"/>
    </location>
</feature>
<proteinExistence type="predicted"/>
<protein>
    <recommendedName>
        <fullName evidence="4">Ionotropic glutamate receptor C-terminal domain-containing protein</fullName>
    </recommendedName>
</protein>
<organism evidence="2 3">
    <name type="scientific">Folsomia candida</name>
    <name type="common">Springtail</name>
    <dbReference type="NCBI Taxonomy" id="158441"/>
    <lineage>
        <taxon>Eukaryota</taxon>
        <taxon>Metazoa</taxon>
        <taxon>Ecdysozoa</taxon>
        <taxon>Arthropoda</taxon>
        <taxon>Hexapoda</taxon>
        <taxon>Collembola</taxon>
        <taxon>Entomobryomorpha</taxon>
        <taxon>Isotomoidea</taxon>
        <taxon>Isotomidae</taxon>
        <taxon>Proisotominae</taxon>
        <taxon>Folsomia</taxon>
    </lineage>
</organism>
<dbReference type="Proteomes" id="UP000198287">
    <property type="component" value="Unassembled WGS sequence"/>
</dbReference>
<sequence>MYAIKDVFHNANITVCRFIDGRLTPFQPDLWIGVAITLIFVFHTLPTVFEETNSVPSVIEKKQFYRLIFGTWALMASILTNCYNGIMIETLIAPLPGIKILTFKDIFCEEGKVWEPMINMSAWLRKTKILEYWSQATKIFDISVAAYENRSPLGNHSLENPFELGHCFRLLSAPQTVALPNPPSNLFFNTLQEWWWQIERNIQYFESQLYPETLLLSPKHGHELRDGSEKNRSKSTEELSKLVEAEIVKCGKTVFIAEWEEVGQEFSYLSKKYFWKDFYISEDSLRQDIALLSFRNIDGSNVPKNFKAYVEAGIWSRLEQEGWARKFARRSKSVREEGPGTLVSVPLDGSILTLFVLCGMKYHLNTTQLYSLRTSALVFLGNFTSIKSTILHNPEHLSIPSIPELRELLPSADSAL</sequence>
<keyword evidence="1" id="KW-0472">Membrane</keyword>
<gene>
    <name evidence="2" type="ORF">Fcan01_11222</name>
</gene>
<reference evidence="2 3" key="1">
    <citation type="submission" date="2015-12" db="EMBL/GenBank/DDBJ databases">
        <title>The genome of Folsomia candida.</title>
        <authorList>
            <person name="Faddeeva A."/>
            <person name="Derks M.F."/>
            <person name="Anvar Y."/>
            <person name="Smit S."/>
            <person name="Van Straalen N."/>
            <person name="Roelofs D."/>
        </authorList>
    </citation>
    <scope>NUCLEOTIDE SEQUENCE [LARGE SCALE GENOMIC DNA]</scope>
    <source>
        <strain evidence="2 3">VU population</strain>
        <tissue evidence="2">Whole body</tissue>
    </source>
</reference>
<dbReference type="EMBL" id="LNIX01000005">
    <property type="protein sequence ID" value="OXA54073.1"/>
    <property type="molecule type" value="Genomic_DNA"/>
</dbReference>
<evidence type="ECO:0000256" key="1">
    <source>
        <dbReference type="SAM" id="Phobius"/>
    </source>
</evidence>
<dbReference type="AlphaFoldDB" id="A0A226E936"/>
<accession>A0A226E936</accession>
<evidence type="ECO:0008006" key="4">
    <source>
        <dbReference type="Google" id="ProtNLM"/>
    </source>
</evidence>
<keyword evidence="3" id="KW-1185">Reference proteome</keyword>
<comment type="caution">
    <text evidence="2">The sequence shown here is derived from an EMBL/GenBank/DDBJ whole genome shotgun (WGS) entry which is preliminary data.</text>
</comment>
<evidence type="ECO:0000313" key="2">
    <source>
        <dbReference type="EMBL" id="OXA54073.1"/>
    </source>
</evidence>